<feature type="non-terminal residue" evidence="4">
    <location>
        <position position="1"/>
    </location>
</feature>
<dbReference type="Pfam" id="PF00041">
    <property type="entry name" value="fn3"/>
    <property type="match status" value="1"/>
</dbReference>
<dbReference type="OrthoDB" id="10052517at2759"/>
<name>R7VMC9_CAPTE</name>
<dbReference type="EnsemblMetazoa" id="CapteT50908">
    <property type="protein sequence ID" value="CapteP50908"/>
    <property type="gene ID" value="CapteG50908"/>
</dbReference>
<evidence type="ECO:0000256" key="2">
    <source>
        <dbReference type="SAM" id="MobiDB-lite"/>
    </source>
</evidence>
<reference evidence="6" key="1">
    <citation type="submission" date="2012-12" db="EMBL/GenBank/DDBJ databases">
        <authorList>
            <person name="Hellsten U."/>
            <person name="Grimwood J."/>
            <person name="Chapman J.A."/>
            <person name="Shapiro H."/>
            <person name="Aerts A."/>
            <person name="Otillar R.P."/>
            <person name="Terry A.Y."/>
            <person name="Boore J.L."/>
            <person name="Simakov O."/>
            <person name="Marletaz F."/>
            <person name="Cho S.-J."/>
            <person name="Edsinger-Gonzales E."/>
            <person name="Havlak P."/>
            <person name="Kuo D.-H."/>
            <person name="Larsson T."/>
            <person name="Lv J."/>
            <person name="Arendt D."/>
            <person name="Savage R."/>
            <person name="Osoegawa K."/>
            <person name="de Jong P."/>
            <person name="Lindberg D.R."/>
            <person name="Seaver E.C."/>
            <person name="Weisblat D.A."/>
            <person name="Putnam N.H."/>
            <person name="Grigoriev I.V."/>
            <person name="Rokhsar D.S."/>
        </authorList>
    </citation>
    <scope>NUCLEOTIDE SEQUENCE</scope>
    <source>
        <strain evidence="6">I ESC-2004</strain>
    </source>
</reference>
<evidence type="ECO:0000259" key="3">
    <source>
        <dbReference type="PROSITE" id="PS50853"/>
    </source>
</evidence>
<evidence type="ECO:0000313" key="5">
    <source>
        <dbReference type="EnsemblMetazoa" id="CapteP50908"/>
    </source>
</evidence>
<reference evidence="5" key="3">
    <citation type="submission" date="2015-06" db="UniProtKB">
        <authorList>
            <consortium name="EnsemblMetazoa"/>
        </authorList>
    </citation>
    <scope>IDENTIFICATION</scope>
</reference>
<accession>R7VMC9</accession>
<dbReference type="SMART" id="SM00060">
    <property type="entry name" value="FN3"/>
    <property type="match status" value="1"/>
</dbReference>
<dbReference type="InterPro" id="IPR036116">
    <property type="entry name" value="FN3_sf"/>
</dbReference>
<dbReference type="Gene3D" id="2.60.40.10">
    <property type="entry name" value="Immunoglobulins"/>
    <property type="match status" value="1"/>
</dbReference>
<feature type="region of interest" description="Disordered" evidence="2">
    <location>
        <begin position="1"/>
        <end position="30"/>
    </location>
</feature>
<evidence type="ECO:0000313" key="6">
    <source>
        <dbReference type="Proteomes" id="UP000014760"/>
    </source>
</evidence>
<dbReference type="SUPFAM" id="SSF49265">
    <property type="entry name" value="Fibronectin type III"/>
    <property type="match status" value="1"/>
</dbReference>
<dbReference type="InterPro" id="IPR050964">
    <property type="entry name" value="Striated_Muscle_Regulatory"/>
</dbReference>
<keyword evidence="6" id="KW-1185">Reference proteome</keyword>
<dbReference type="CDD" id="cd00063">
    <property type="entry name" value="FN3"/>
    <property type="match status" value="1"/>
</dbReference>
<protein>
    <recommendedName>
        <fullName evidence="3">Fibronectin type-III domain-containing protein</fullName>
    </recommendedName>
</protein>
<dbReference type="InterPro" id="IPR013783">
    <property type="entry name" value="Ig-like_fold"/>
</dbReference>
<dbReference type="PROSITE" id="PS50853">
    <property type="entry name" value="FN3"/>
    <property type="match status" value="1"/>
</dbReference>
<dbReference type="EMBL" id="KB291805">
    <property type="protein sequence ID" value="ELU18620.1"/>
    <property type="molecule type" value="Genomic_DNA"/>
</dbReference>
<dbReference type="Proteomes" id="UP000014760">
    <property type="component" value="Unassembled WGS sequence"/>
</dbReference>
<reference evidence="4 6" key="2">
    <citation type="journal article" date="2013" name="Nature">
        <title>Insights into bilaterian evolution from three spiralian genomes.</title>
        <authorList>
            <person name="Simakov O."/>
            <person name="Marletaz F."/>
            <person name="Cho S.J."/>
            <person name="Edsinger-Gonzales E."/>
            <person name="Havlak P."/>
            <person name="Hellsten U."/>
            <person name="Kuo D.H."/>
            <person name="Larsson T."/>
            <person name="Lv J."/>
            <person name="Arendt D."/>
            <person name="Savage R."/>
            <person name="Osoegawa K."/>
            <person name="de Jong P."/>
            <person name="Grimwood J."/>
            <person name="Chapman J.A."/>
            <person name="Shapiro H."/>
            <person name="Aerts A."/>
            <person name="Otillar R.P."/>
            <person name="Terry A.Y."/>
            <person name="Boore J.L."/>
            <person name="Grigoriev I.V."/>
            <person name="Lindberg D.R."/>
            <person name="Seaver E.C."/>
            <person name="Weisblat D.A."/>
            <person name="Putnam N.H."/>
            <person name="Rokhsar D.S."/>
        </authorList>
    </citation>
    <scope>NUCLEOTIDE SEQUENCE</scope>
    <source>
        <strain evidence="4 6">I ESC-2004</strain>
    </source>
</reference>
<evidence type="ECO:0000256" key="1">
    <source>
        <dbReference type="ARBA" id="ARBA00022737"/>
    </source>
</evidence>
<gene>
    <name evidence="4" type="ORF">CAPTEDRAFT_50908</name>
</gene>
<dbReference type="HOGENOM" id="CLU_2352527_0_0_1"/>
<dbReference type="STRING" id="283909.R7VMC9"/>
<dbReference type="PANTHER" id="PTHR13817:SF166">
    <property type="entry name" value="NEURONAL IGCAM-RELATED"/>
    <property type="match status" value="1"/>
</dbReference>
<dbReference type="PRINTS" id="PR00014">
    <property type="entry name" value="FNTYPEIII"/>
</dbReference>
<dbReference type="FunFam" id="2.60.40.10:FF:000127">
    <property type="entry name" value="titin isoform X1"/>
    <property type="match status" value="1"/>
</dbReference>
<dbReference type="AlphaFoldDB" id="R7VMC9"/>
<evidence type="ECO:0000313" key="4">
    <source>
        <dbReference type="EMBL" id="ELU18620.1"/>
    </source>
</evidence>
<proteinExistence type="predicted"/>
<dbReference type="PANTHER" id="PTHR13817">
    <property type="entry name" value="TITIN"/>
    <property type="match status" value="1"/>
</dbReference>
<dbReference type="OMA" id="MYEEDSA"/>
<dbReference type="EMBL" id="AMQN01034688">
    <property type="status" value="NOT_ANNOTATED_CDS"/>
    <property type="molecule type" value="Genomic_DNA"/>
</dbReference>
<feature type="non-terminal residue" evidence="4">
    <location>
        <position position="97"/>
    </location>
</feature>
<sequence length="97" mass="10625">PGPPSAPEPSDITKESCTLTWKEPEENGGTPVTGYFIERCTAESSRWLRITKESVEALIYDCKDLVEGTNYKFRVVAINKMGEGPAGPESTPFTAKD</sequence>
<organism evidence="4">
    <name type="scientific">Capitella teleta</name>
    <name type="common">Polychaete worm</name>
    <dbReference type="NCBI Taxonomy" id="283909"/>
    <lineage>
        <taxon>Eukaryota</taxon>
        <taxon>Metazoa</taxon>
        <taxon>Spiralia</taxon>
        <taxon>Lophotrochozoa</taxon>
        <taxon>Annelida</taxon>
        <taxon>Polychaeta</taxon>
        <taxon>Sedentaria</taxon>
        <taxon>Scolecida</taxon>
        <taxon>Capitellidae</taxon>
        <taxon>Capitella</taxon>
    </lineage>
</organism>
<keyword evidence="1" id="KW-0677">Repeat</keyword>
<feature type="domain" description="Fibronectin type-III" evidence="3">
    <location>
        <begin position="3"/>
        <end position="97"/>
    </location>
</feature>
<dbReference type="InterPro" id="IPR003961">
    <property type="entry name" value="FN3_dom"/>
</dbReference>